<protein>
    <recommendedName>
        <fullName evidence="3">Type II toxin-antitoxin system HicB family antitoxin</fullName>
    </recommendedName>
</protein>
<dbReference type="SUPFAM" id="SSF143100">
    <property type="entry name" value="TTHA1013/TTHA0281-like"/>
    <property type="match status" value="1"/>
</dbReference>
<dbReference type="Proteomes" id="UP000437748">
    <property type="component" value="Unassembled WGS sequence"/>
</dbReference>
<comment type="caution">
    <text evidence="1">The sequence shown here is derived from an EMBL/GenBank/DDBJ whole genome shotgun (WGS) entry which is preliminary data.</text>
</comment>
<sequence>MRISGILEYDLSEKVPYYIRIPELEIHSQGSTLVETFEMIKEAFGVLLEDYTKGKITKNDLKVISTSTVTFDILTDKIKEVSGFAIHRLRTFSNLSQENIIEKMGKTSRCSLTAYENGSSGAGLSKF</sequence>
<evidence type="ECO:0000313" key="1">
    <source>
        <dbReference type="EMBL" id="KAB8036795.1"/>
    </source>
</evidence>
<accession>A0A6N6VSG4</accession>
<proteinExistence type="predicted"/>
<reference evidence="1 2" key="1">
    <citation type="submission" date="2019-10" db="EMBL/GenBank/DDBJ databases">
        <title>New species of Slilvanegrellaceae.</title>
        <authorList>
            <person name="Pitt A."/>
            <person name="Hahn M.W."/>
        </authorList>
    </citation>
    <scope>NUCLEOTIDE SEQUENCE [LARGE SCALE GENOMIC DNA]</scope>
    <source>
        <strain evidence="1 2">SP-Ram-0.45-NSY-1</strain>
    </source>
</reference>
<dbReference type="RefSeq" id="WP_153421210.1">
    <property type="nucleotide sequence ID" value="NZ_WFLM01000005.1"/>
</dbReference>
<gene>
    <name evidence="1" type="ORF">GCL60_13200</name>
</gene>
<name>A0A6N6VSG4_9BACT</name>
<evidence type="ECO:0008006" key="3">
    <source>
        <dbReference type="Google" id="ProtNLM"/>
    </source>
</evidence>
<dbReference type="InterPro" id="IPR035069">
    <property type="entry name" value="TTHA1013/TTHA0281-like"/>
</dbReference>
<dbReference type="AlphaFoldDB" id="A0A6N6VSG4"/>
<dbReference type="Gene3D" id="3.30.160.250">
    <property type="match status" value="1"/>
</dbReference>
<dbReference type="OrthoDB" id="9903697at2"/>
<evidence type="ECO:0000313" key="2">
    <source>
        <dbReference type="Proteomes" id="UP000437748"/>
    </source>
</evidence>
<organism evidence="1 2">
    <name type="scientific">Silvanigrella paludirubra</name>
    <dbReference type="NCBI Taxonomy" id="2499159"/>
    <lineage>
        <taxon>Bacteria</taxon>
        <taxon>Pseudomonadati</taxon>
        <taxon>Bdellovibrionota</taxon>
        <taxon>Oligoflexia</taxon>
        <taxon>Silvanigrellales</taxon>
        <taxon>Silvanigrellaceae</taxon>
        <taxon>Silvanigrella</taxon>
    </lineage>
</organism>
<dbReference type="EMBL" id="WFLM01000005">
    <property type="protein sequence ID" value="KAB8036795.1"/>
    <property type="molecule type" value="Genomic_DNA"/>
</dbReference>
<keyword evidence="2" id="KW-1185">Reference proteome</keyword>